<gene>
    <name evidence="1" type="ORF">CIL03_06850</name>
</gene>
<dbReference type="OrthoDB" id="1675670at2"/>
<dbReference type="EMBL" id="NPMS01000002">
    <property type="protein sequence ID" value="OZU89424.1"/>
    <property type="molecule type" value="Genomic_DNA"/>
</dbReference>
<evidence type="ECO:0008006" key="3">
    <source>
        <dbReference type="Google" id="ProtNLM"/>
    </source>
</evidence>
<dbReference type="InterPro" id="IPR021617">
    <property type="entry name" value="DUF3231"/>
</dbReference>
<dbReference type="AlphaFoldDB" id="A0A265ND85"/>
<dbReference type="Proteomes" id="UP000216498">
    <property type="component" value="Unassembled WGS sequence"/>
</dbReference>
<organism evidence="1 2">
    <name type="scientific">Virgibacillus indicus</name>
    <dbReference type="NCBI Taxonomy" id="2024554"/>
    <lineage>
        <taxon>Bacteria</taxon>
        <taxon>Bacillati</taxon>
        <taxon>Bacillota</taxon>
        <taxon>Bacilli</taxon>
        <taxon>Bacillales</taxon>
        <taxon>Bacillaceae</taxon>
        <taxon>Virgibacillus</taxon>
    </lineage>
</organism>
<name>A0A265ND85_9BACI</name>
<evidence type="ECO:0000313" key="2">
    <source>
        <dbReference type="Proteomes" id="UP000216498"/>
    </source>
</evidence>
<proteinExistence type="predicted"/>
<protein>
    <recommendedName>
        <fullName evidence="3">DUF3231 family protein</fullName>
    </recommendedName>
</protein>
<comment type="caution">
    <text evidence="1">The sequence shown here is derived from an EMBL/GenBank/DDBJ whole genome shotgun (WGS) entry which is preliminary data.</text>
</comment>
<dbReference type="RefSeq" id="WP_094884960.1">
    <property type="nucleotide sequence ID" value="NZ_NPMS01000002.1"/>
</dbReference>
<evidence type="ECO:0000313" key="1">
    <source>
        <dbReference type="EMBL" id="OZU89424.1"/>
    </source>
</evidence>
<accession>A0A265ND85</accession>
<dbReference type="InterPro" id="IPR012347">
    <property type="entry name" value="Ferritin-like"/>
</dbReference>
<reference evidence="1 2" key="1">
    <citation type="submission" date="2017-08" db="EMBL/GenBank/DDBJ databases">
        <title>Virgibacillus indicus sp. nov. and Virgibacillus profoundi sp. nov, two moderately halophilic bacteria isolated from marine sediment by using the Microfluidic Streak Plate.</title>
        <authorList>
            <person name="Xu B."/>
            <person name="Hu B."/>
            <person name="Wang J."/>
            <person name="Zhu Y."/>
            <person name="Huang L."/>
            <person name="Du W."/>
            <person name="Huang Y."/>
        </authorList>
    </citation>
    <scope>NUCLEOTIDE SEQUENCE [LARGE SCALE GENOMIC DNA]</scope>
    <source>
        <strain evidence="1 2">IO3-P2-C2</strain>
    </source>
</reference>
<keyword evidence="2" id="KW-1185">Reference proteome</keyword>
<dbReference type="Gene3D" id="1.20.1260.10">
    <property type="match status" value="2"/>
</dbReference>
<sequence length="339" mass="38401">MNEKKIKLTSAEIASLWTGYMNDSMTKCVLEFMLKHIEDPDIKPVIQYTYDITTDHLSQLLAIFEQDNYAVPNGFTEQDVNMNAPWLYSDVFCLSYVNHMAKVGMISYSGFVSMSTREDIRNYFTEALSKTASLFNRSLEIALLKGINARHPHIEVPKETDYVDNKKYLSGINPFNEKRPLNAVEISYLYQNIATNSVGIKLCLSFAQSSQKKEVQEFMLRGKEVSKKHIKIFVDTLLNDEIEAPHVPDVGVSSSTTQTFSDKLMMFHMSLIMTAGIGNYATAAAASQRSDLMVNYERLSLEVSRLAKSGADIMITNNWLEQPPGIEDREKLARKKEKG</sequence>
<dbReference type="Pfam" id="PF11553">
    <property type="entry name" value="DUF3231"/>
    <property type="match status" value="2"/>
</dbReference>